<evidence type="ECO:0000256" key="7">
    <source>
        <dbReference type="ARBA" id="ARBA00023180"/>
    </source>
</evidence>
<proteinExistence type="predicted"/>
<reference evidence="9 10" key="1">
    <citation type="submission" date="2023-03" db="EMBL/GenBank/DDBJ databases">
        <title>High-quality genome of Scylla paramamosain provides insights in environmental adaptation.</title>
        <authorList>
            <person name="Zhang L."/>
        </authorList>
    </citation>
    <scope>NUCLEOTIDE SEQUENCE [LARGE SCALE GENOMIC DNA]</scope>
    <source>
        <strain evidence="9">LZ_2023a</strain>
        <tissue evidence="9">Muscle</tissue>
    </source>
</reference>
<keyword evidence="6" id="KW-0675">Receptor</keyword>
<dbReference type="GO" id="GO:0005886">
    <property type="term" value="C:plasma membrane"/>
    <property type="evidence" value="ECO:0007669"/>
    <property type="project" value="UniProtKB-SubCell"/>
</dbReference>
<keyword evidence="10" id="KW-1185">Reference proteome</keyword>
<dbReference type="Proteomes" id="UP001487740">
    <property type="component" value="Unassembled WGS sequence"/>
</dbReference>
<organism evidence="9 10">
    <name type="scientific">Scylla paramamosain</name>
    <name type="common">Mud crab</name>
    <dbReference type="NCBI Taxonomy" id="85552"/>
    <lineage>
        <taxon>Eukaryota</taxon>
        <taxon>Metazoa</taxon>
        <taxon>Ecdysozoa</taxon>
        <taxon>Arthropoda</taxon>
        <taxon>Crustacea</taxon>
        <taxon>Multicrustacea</taxon>
        <taxon>Malacostraca</taxon>
        <taxon>Eumalacostraca</taxon>
        <taxon>Eucarida</taxon>
        <taxon>Decapoda</taxon>
        <taxon>Pleocyemata</taxon>
        <taxon>Brachyura</taxon>
        <taxon>Eubrachyura</taxon>
        <taxon>Portunoidea</taxon>
        <taxon>Portunidae</taxon>
        <taxon>Portuninae</taxon>
        <taxon>Scylla</taxon>
    </lineage>
</organism>
<feature type="region of interest" description="Disordered" evidence="8">
    <location>
        <begin position="125"/>
        <end position="146"/>
    </location>
</feature>
<keyword evidence="4" id="KW-1133">Transmembrane helix</keyword>
<feature type="compositionally biased region" description="Basic and acidic residues" evidence="8">
    <location>
        <begin position="133"/>
        <end position="146"/>
    </location>
</feature>
<sequence length="278" mass="30893">MPSYGKHFRKFYSDSESPLFQALGSLMNPGPSLMEGLKMALVKRSGHLDARKYIQYEILDKFTEKDGSTPLYVTRGSVSPTPCGWPIPHDAPYKAHLDRLILATLEAGLYDKWTADLMRETKLRSQRRQRQRHAADHEGQAESRAINEDGLPTLTINHTQGAFILLLLGLVFNTLIFSSELLCGQELILDTGGAAELMRSPLNTSCTTIAITDSTTTPSGVVKDLFGKSALDQWQVMATFEVNLEKRNTTITDRLSKLIPLARQVGNSEQFGHAKDLT</sequence>
<keyword evidence="7" id="KW-0325">Glycoprotein</keyword>
<dbReference type="PANTHER" id="PTHR42643">
    <property type="entry name" value="IONOTROPIC RECEPTOR 20A-RELATED"/>
    <property type="match status" value="1"/>
</dbReference>
<dbReference type="EMBL" id="JARAKH010000013">
    <property type="protein sequence ID" value="KAK8397744.1"/>
    <property type="molecule type" value="Genomic_DNA"/>
</dbReference>
<name>A0AAW0UC95_SCYPA</name>
<comment type="subcellular location">
    <subcellularLocation>
        <location evidence="1">Cell membrane</location>
        <topology evidence="1">Multi-pass membrane protein</topology>
    </subcellularLocation>
</comment>
<evidence type="ECO:0000256" key="5">
    <source>
        <dbReference type="ARBA" id="ARBA00023136"/>
    </source>
</evidence>
<keyword evidence="2" id="KW-1003">Cell membrane</keyword>
<gene>
    <name evidence="9" type="ORF">O3P69_004495</name>
</gene>
<protein>
    <submittedName>
        <fullName evidence="9">Uncharacterized protein</fullName>
    </submittedName>
</protein>
<evidence type="ECO:0000256" key="3">
    <source>
        <dbReference type="ARBA" id="ARBA00022692"/>
    </source>
</evidence>
<dbReference type="InterPro" id="IPR052192">
    <property type="entry name" value="Insect_Ionotropic_Sensory_Rcpt"/>
</dbReference>
<accession>A0AAW0UC95</accession>
<evidence type="ECO:0000313" key="10">
    <source>
        <dbReference type="Proteomes" id="UP001487740"/>
    </source>
</evidence>
<keyword evidence="3" id="KW-0812">Transmembrane</keyword>
<evidence type="ECO:0000256" key="4">
    <source>
        <dbReference type="ARBA" id="ARBA00022989"/>
    </source>
</evidence>
<evidence type="ECO:0000256" key="6">
    <source>
        <dbReference type="ARBA" id="ARBA00023170"/>
    </source>
</evidence>
<keyword evidence="5" id="KW-0472">Membrane</keyword>
<dbReference type="PANTHER" id="PTHR42643:SF39">
    <property type="entry name" value="IONOTROPIC RECEPTOR 56A-RELATED"/>
    <property type="match status" value="1"/>
</dbReference>
<dbReference type="AlphaFoldDB" id="A0AAW0UC95"/>
<comment type="caution">
    <text evidence="9">The sequence shown here is derived from an EMBL/GenBank/DDBJ whole genome shotgun (WGS) entry which is preliminary data.</text>
</comment>
<evidence type="ECO:0000313" key="9">
    <source>
        <dbReference type="EMBL" id="KAK8397744.1"/>
    </source>
</evidence>
<evidence type="ECO:0000256" key="8">
    <source>
        <dbReference type="SAM" id="MobiDB-lite"/>
    </source>
</evidence>
<evidence type="ECO:0000256" key="2">
    <source>
        <dbReference type="ARBA" id="ARBA00022475"/>
    </source>
</evidence>
<evidence type="ECO:0000256" key="1">
    <source>
        <dbReference type="ARBA" id="ARBA00004651"/>
    </source>
</evidence>